<dbReference type="GO" id="GO:0005829">
    <property type="term" value="C:cytosol"/>
    <property type="evidence" value="ECO:0007669"/>
    <property type="project" value="UniProtKB-SubCell"/>
</dbReference>
<keyword evidence="5" id="KW-0648">Protein biosynthesis</keyword>
<comment type="subcellular location">
    <subcellularLocation>
        <location evidence="1">Cytoplasm</location>
        <location evidence="1">Cytosol</location>
    </subcellularLocation>
</comment>
<dbReference type="InterPro" id="IPR037171">
    <property type="entry name" value="NagB/RpiA_transferase-like"/>
</dbReference>
<dbReference type="GO" id="GO:0003743">
    <property type="term" value="F:translation initiation factor activity"/>
    <property type="evidence" value="ECO:0007669"/>
    <property type="project" value="UniProtKB-KW"/>
</dbReference>
<dbReference type="Pfam" id="PF01008">
    <property type="entry name" value="IF-2B"/>
    <property type="match status" value="1"/>
</dbReference>
<evidence type="ECO:0000256" key="7">
    <source>
        <dbReference type="ARBA" id="ARBA00044228"/>
    </source>
</evidence>
<keyword evidence="4" id="KW-0396">Initiation factor</keyword>
<dbReference type="GO" id="GO:0005085">
    <property type="term" value="F:guanyl-nucleotide exchange factor activity"/>
    <property type="evidence" value="ECO:0007669"/>
    <property type="project" value="TreeGrafter"/>
</dbReference>
<evidence type="ECO:0000256" key="5">
    <source>
        <dbReference type="ARBA" id="ARBA00022917"/>
    </source>
</evidence>
<dbReference type="FunFam" id="3.40.50.10470:FF:000005">
    <property type="entry name" value="translation initiation factor eIF-2B subunit beta"/>
    <property type="match status" value="1"/>
</dbReference>
<protein>
    <recommendedName>
        <fullName evidence="6">Translation initiation factor eIF2B subunit beta</fullName>
    </recommendedName>
    <alternativeName>
        <fullName evidence="7">eIF2B GDP-GTP exchange factor subunit beta</fullName>
    </alternativeName>
</protein>
<proteinExistence type="inferred from homology"/>
<dbReference type="SUPFAM" id="SSF100950">
    <property type="entry name" value="NagB/RpiA/CoA transferase-like"/>
    <property type="match status" value="1"/>
</dbReference>
<dbReference type="AlphaFoldDB" id="A0A7S2LE62"/>
<dbReference type="InterPro" id="IPR000649">
    <property type="entry name" value="IF-2B-related"/>
</dbReference>
<dbReference type="InterPro" id="IPR051855">
    <property type="entry name" value="eIF2B_beta_subunit"/>
</dbReference>
<evidence type="ECO:0000256" key="4">
    <source>
        <dbReference type="ARBA" id="ARBA00022540"/>
    </source>
</evidence>
<evidence type="ECO:0000256" key="9">
    <source>
        <dbReference type="RuleBase" id="RU003814"/>
    </source>
</evidence>
<evidence type="ECO:0000256" key="10">
    <source>
        <dbReference type="SAM" id="MobiDB-lite"/>
    </source>
</evidence>
<sequence length="456" mass="50041">MTASGSDDVLISSNPAHVRAWLSKNHPKQLEELDNFEIELRLGRLSTSSTAAARSASDGRLDADITQDYTPTPGTAKGVGRGRNKDRRLVTTRTVELLRSIIGNTKWKTPADLMNILRGLGKDLHAAGGFREPAIGNVVRRVMGAVREEATSYETQKQSSQVAQQASSRNPSLSSMLWALPQHTTVKRSPHVNNRKLRGDSISSVASENFATSDGHPSEAFPHFFHANKPELKTNVMEVIQEVKDELTDLHKNINEQAPHHIHADEVIMTYARSKTVELFLKAAAAKKRNFQVIICEGAPHFGGHVMAKSLASAGIDTTVINDSAAFAIMARVNKVLLPAHAVLANGGLIAPSGSHLISLAAKQNSVPVVTITGIFKLCPVFPHEGQDTLNDLISPSSVVNIEDSEYENVEFVNPVHDYIPPQLVELYITNVGCFQPSYIYRLLAEYYHMDDWESF</sequence>
<reference evidence="11" key="1">
    <citation type="submission" date="2021-01" db="EMBL/GenBank/DDBJ databases">
        <authorList>
            <person name="Corre E."/>
            <person name="Pelletier E."/>
            <person name="Niang G."/>
            <person name="Scheremetjew M."/>
            <person name="Finn R."/>
            <person name="Kale V."/>
            <person name="Holt S."/>
            <person name="Cochrane G."/>
            <person name="Meng A."/>
            <person name="Brown T."/>
            <person name="Cohen L."/>
        </authorList>
    </citation>
    <scope>NUCLEOTIDE SEQUENCE</scope>
    <source>
        <strain evidence="11">B650</strain>
    </source>
</reference>
<keyword evidence="3" id="KW-0963">Cytoplasm</keyword>
<evidence type="ECO:0000256" key="3">
    <source>
        <dbReference type="ARBA" id="ARBA00022490"/>
    </source>
</evidence>
<dbReference type="Gene3D" id="3.40.50.10470">
    <property type="entry name" value="Translation initiation factor eif-2b, domain 2"/>
    <property type="match status" value="1"/>
</dbReference>
<organism evidence="11">
    <name type="scientific">Leptocylindrus danicus</name>
    <dbReference type="NCBI Taxonomy" id="163516"/>
    <lineage>
        <taxon>Eukaryota</taxon>
        <taxon>Sar</taxon>
        <taxon>Stramenopiles</taxon>
        <taxon>Ochrophyta</taxon>
        <taxon>Bacillariophyta</taxon>
        <taxon>Coscinodiscophyceae</taxon>
        <taxon>Chaetocerotophycidae</taxon>
        <taxon>Leptocylindrales</taxon>
        <taxon>Leptocylindraceae</taxon>
        <taxon>Leptocylindrus</taxon>
    </lineage>
</organism>
<evidence type="ECO:0000256" key="2">
    <source>
        <dbReference type="ARBA" id="ARBA00007251"/>
    </source>
</evidence>
<evidence type="ECO:0000256" key="6">
    <source>
        <dbReference type="ARBA" id="ARBA00044122"/>
    </source>
</evidence>
<comment type="subunit">
    <text evidence="8">Component of the translation initiation factor 2B (eIF2B) complex which is a heterodecamer of two sets of five different subunits: alpha, beta, gamma, delta and epsilon. Subunits alpha, beta and delta comprise a regulatory subcomplex and subunits epsilon and gamma comprise a catalytic subcomplex. Within the complex, the hexameric regulatory complex resides at the center, with the two heterodimeric catalytic subcomplexes bound on opposite sides.</text>
</comment>
<comment type="similarity">
    <text evidence="2 9">Belongs to the eIF-2B alpha/beta/delta subunits family.</text>
</comment>
<evidence type="ECO:0000256" key="1">
    <source>
        <dbReference type="ARBA" id="ARBA00004514"/>
    </source>
</evidence>
<name>A0A7S2LE62_9STRA</name>
<dbReference type="PANTHER" id="PTHR45859">
    <property type="entry name" value="TRANSLATION INITIATION FACTOR EIF-2B SUBUNIT BETA"/>
    <property type="match status" value="1"/>
</dbReference>
<dbReference type="PANTHER" id="PTHR45859:SF1">
    <property type="entry name" value="TRANSLATION INITIATION FACTOR EIF-2B SUBUNIT BETA"/>
    <property type="match status" value="1"/>
</dbReference>
<dbReference type="EMBL" id="HBGY01028461">
    <property type="protein sequence ID" value="CAD9603797.1"/>
    <property type="molecule type" value="Transcribed_RNA"/>
</dbReference>
<gene>
    <name evidence="11" type="ORF">LDAN0321_LOCUS17587</name>
</gene>
<evidence type="ECO:0000256" key="8">
    <source>
        <dbReference type="ARBA" id="ARBA00046432"/>
    </source>
</evidence>
<dbReference type="InterPro" id="IPR042529">
    <property type="entry name" value="IF_2B-like_C"/>
</dbReference>
<dbReference type="GO" id="GO:0005851">
    <property type="term" value="C:eukaryotic translation initiation factor 2B complex"/>
    <property type="evidence" value="ECO:0007669"/>
    <property type="project" value="TreeGrafter"/>
</dbReference>
<feature type="region of interest" description="Disordered" evidence="10">
    <location>
        <begin position="51"/>
        <end position="86"/>
    </location>
</feature>
<evidence type="ECO:0000313" key="11">
    <source>
        <dbReference type="EMBL" id="CAD9603797.1"/>
    </source>
</evidence>
<accession>A0A7S2LE62</accession>